<evidence type="ECO:0000259" key="3">
    <source>
        <dbReference type="PROSITE" id="PS50103"/>
    </source>
</evidence>
<keyword evidence="1" id="KW-0479">Metal-binding</keyword>
<dbReference type="AlphaFoldDB" id="A0A177CCE5"/>
<dbReference type="GO" id="GO:0008270">
    <property type="term" value="F:zinc ion binding"/>
    <property type="evidence" value="ECO:0007669"/>
    <property type="project" value="UniProtKB-KW"/>
</dbReference>
<dbReference type="RefSeq" id="XP_018035361.1">
    <property type="nucleotide sequence ID" value="XM_018182990.1"/>
</dbReference>
<keyword evidence="1" id="KW-0863">Zinc-finger</keyword>
<keyword evidence="5" id="KW-1185">Reference proteome</keyword>
<evidence type="ECO:0000256" key="1">
    <source>
        <dbReference type="PROSITE-ProRule" id="PRU00723"/>
    </source>
</evidence>
<organism evidence="4 5">
    <name type="scientific">Paraphaeosphaeria sporulosa</name>
    <dbReference type="NCBI Taxonomy" id="1460663"/>
    <lineage>
        <taxon>Eukaryota</taxon>
        <taxon>Fungi</taxon>
        <taxon>Dikarya</taxon>
        <taxon>Ascomycota</taxon>
        <taxon>Pezizomycotina</taxon>
        <taxon>Dothideomycetes</taxon>
        <taxon>Pleosporomycetidae</taxon>
        <taxon>Pleosporales</taxon>
        <taxon>Massarineae</taxon>
        <taxon>Didymosphaeriaceae</taxon>
        <taxon>Paraphaeosphaeria</taxon>
    </lineage>
</organism>
<feature type="compositionally biased region" description="Polar residues" evidence="2">
    <location>
        <begin position="33"/>
        <end position="45"/>
    </location>
</feature>
<feature type="compositionally biased region" description="Basic residues" evidence="2">
    <location>
        <begin position="1"/>
        <end position="13"/>
    </location>
</feature>
<feature type="zinc finger region" description="C3H1-type" evidence="1">
    <location>
        <begin position="188"/>
        <end position="215"/>
    </location>
</feature>
<protein>
    <recommendedName>
        <fullName evidence="3">C3H1-type domain-containing protein</fullName>
    </recommendedName>
</protein>
<dbReference type="InParanoid" id="A0A177CCE5"/>
<accession>A0A177CCE5</accession>
<proteinExistence type="predicted"/>
<dbReference type="GeneID" id="28766476"/>
<dbReference type="EMBL" id="KV441553">
    <property type="protein sequence ID" value="OAG04996.1"/>
    <property type="molecule type" value="Genomic_DNA"/>
</dbReference>
<reference evidence="4 5" key="1">
    <citation type="submission" date="2016-05" db="EMBL/GenBank/DDBJ databases">
        <title>Comparative analysis of secretome profiles of manganese(II)-oxidizing ascomycete fungi.</title>
        <authorList>
            <consortium name="DOE Joint Genome Institute"/>
            <person name="Zeiner C.A."/>
            <person name="Purvine S.O."/>
            <person name="Zink E.M."/>
            <person name="Wu S."/>
            <person name="Pasa-Tolic L."/>
            <person name="Chaput D.L."/>
            <person name="Haridas S."/>
            <person name="Grigoriev I.V."/>
            <person name="Santelli C.M."/>
            <person name="Hansel C.M."/>
        </authorList>
    </citation>
    <scope>NUCLEOTIDE SEQUENCE [LARGE SCALE GENOMIC DNA]</scope>
    <source>
        <strain evidence="4 5">AP3s5-JAC2a</strain>
    </source>
</reference>
<dbReference type="Proteomes" id="UP000077069">
    <property type="component" value="Unassembled WGS sequence"/>
</dbReference>
<dbReference type="OrthoDB" id="250836at2759"/>
<feature type="domain" description="C3H1-type" evidence="3">
    <location>
        <begin position="188"/>
        <end position="215"/>
    </location>
</feature>
<sequence length="233" mass="26690">MPSAKHRIAKAAKKKEQAALTPAKAARKDPMTADTSQGAITTTVETLHEIVDPTNNNTPDESRPDDMEPCPYYIGEIGKKTFKSIGAVFKHWVDQPIKENSLYNAAHPENRFHADWLMYQEAFRKKDEVDAPPRMPYHLIGETAWHHKHPLHVEWLEYQETFRTGRKKDKENVPANASELSVYVEPSASRAKNCSYWPLGKCRDRDGCRYYHDPAKASETPRPRAALPIGRWR</sequence>
<evidence type="ECO:0000256" key="2">
    <source>
        <dbReference type="SAM" id="MobiDB-lite"/>
    </source>
</evidence>
<keyword evidence="1" id="KW-0862">Zinc</keyword>
<name>A0A177CCE5_9PLEO</name>
<evidence type="ECO:0000313" key="5">
    <source>
        <dbReference type="Proteomes" id="UP000077069"/>
    </source>
</evidence>
<evidence type="ECO:0000313" key="4">
    <source>
        <dbReference type="EMBL" id="OAG04996.1"/>
    </source>
</evidence>
<feature type="region of interest" description="Disordered" evidence="2">
    <location>
        <begin position="1"/>
        <end position="66"/>
    </location>
</feature>
<dbReference type="PROSITE" id="PS50103">
    <property type="entry name" value="ZF_C3H1"/>
    <property type="match status" value="1"/>
</dbReference>
<dbReference type="InterPro" id="IPR000571">
    <property type="entry name" value="Znf_CCCH"/>
</dbReference>
<gene>
    <name evidence="4" type="ORF">CC84DRAFT_1218393</name>
</gene>